<feature type="region of interest" description="Disordered" evidence="1">
    <location>
        <begin position="1"/>
        <end position="106"/>
    </location>
</feature>
<evidence type="ECO:0000313" key="2">
    <source>
        <dbReference type="EMBL" id="CDZ87796.1"/>
    </source>
</evidence>
<protein>
    <submittedName>
        <fullName evidence="2">Uncharacterized protein</fullName>
    </submittedName>
</protein>
<evidence type="ECO:0000313" key="3">
    <source>
        <dbReference type="Proteomes" id="UP000042997"/>
    </source>
</evidence>
<organism evidence="2 3">
    <name type="scientific">Rhodococcus ruber</name>
    <dbReference type="NCBI Taxonomy" id="1830"/>
    <lineage>
        <taxon>Bacteria</taxon>
        <taxon>Bacillati</taxon>
        <taxon>Actinomycetota</taxon>
        <taxon>Actinomycetes</taxon>
        <taxon>Mycobacteriales</taxon>
        <taxon>Nocardiaceae</taxon>
        <taxon>Rhodococcus</taxon>
    </lineage>
</organism>
<name>A0A098BJD3_9NOCA</name>
<dbReference type="EMBL" id="CCSD01000045">
    <property type="protein sequence ID" value="CDZ87796.1"/>
    <property type="molecule type" value="Genomic_DNA"/>
</dbReference>
<reference evidence="2 3" key="1">
    <citation type="journal article" date="2014" name="Genome Announc.">
        <title>Draft Genome Sequence of Propane- and Butane-Oxidizing Actinobacterium Rhodococcus ruber IEGM 231.</title>
        <authorList>
            <person name="Ivshina I.B."/>
            <person name="Kuyukina M.S."/>
            <person name="Krivoruchko A.V."/>
            <person name="Barbe V."/>
            <person name="Fischer C."/>
        </authorList>
    </citation>
    <scope>NUCLEOTIDE SEQUENCE [LARGE SCALE GENOMIC DNA]</scope>
</reference>
<evidence type="ECO:0000256" key="1">
    <source>
        <dbReference type="SAM" id="MobiDB-lite"/>
    </source>
</evidence>
<proteinExistence type="predicted"/>
<feature type="compositionally biased region" description="Basic and acidic residues" evidence="1">
    <location>
        <begin position="56"/>
        <end position="93"/>
    </location>
</feature>
<sequence length="129" mass="14029">MSYVGVPLRDAPRNPVPAEGGGGGGAASRHRGSVRSSADRRGPRRIRLSGGRCRGQRTEHERQARRHGESGPDARECGSGEHTHTDGGDHADPGSEGGDSAFHLAQRLRHERRAVYLPDRCSHWHSHAY</sequence>
<accession>A0A098BJD3</accession>
<dbReference type="Proteomes" id="UP000042997">
    <property type="component" value="Unassembled WGS sequence"/>
</dbReference>
<gene>
    <name evidence="2" type="ORF">RHRU231_350013</name>
</gene>
<dbReference type="AlphaFoldDB" id="A0A098BJD3"/>